<evidence type="ECO:0000313" key="7">
    <source>
        <dbReference type="Proteomes" id="UP000198902"/>
    </source>
</evidence>
<evidence type="ECO:0000259" key="4">
    <source>
        <dbReference type="PROSITE" id="PS51077"/>
    </source>
</evidence>
<keyword evidence="3" id="KW-0804">Transcription</keyword>
<dbReference type="CDD" id="cd00090">
    <property type="entry name" value="HTH_ARSR"/>
    <property type="match status" value="1"/>
</dbReference>
<dbReference type="GO" id="GO:0003677">
    <property type="term" value="F:DNA binding"/>
    <property type="evidence" value="ECO:0007669"/>
    <property type="project" value="UniProtKB-KW"/>
</dbReference>
<dbReference type="Proteomes" id="UP000198902">
    <property type="component" value="Unassembled WGS sequence"/>
</dbReference>
<accession>A0A0D6JV12</accession>
<evidence type="ECO:0000256" key="3">
    <source>
        <dbReference type="ARBA" id="ARBA00023163"/>
    </source>
</evidence>
<dbReference type="Gene3D" id="1.10.10.10">
    <property type="entry name" value="Winged helix-like DNA-binding domain superfamily/Winged helix DNA-binding domain"/>
    <property type="match status" value="1"/>
</dbReference>
<feature type="domain" description="IclR-ED" evidence="5">
    <location>
        <begin position="73"/>
        <end position="256"/>
    </location>
</feature>
<dbReference type="Gene3D" id="3.30.450.40">
    <property type="match status" value="1"/>
</dbReference>
<name>A0A0D6JV12_9EURY</name>
<protein>
    <submittedName>
        <fullName evidence="6">Pectin degradation repressor protein KdgR</fullName>
    </submittedName>
</protein>
<dbReference type="RefSeq" id="WP_089780173.1">
    <property type="nucleotide sequence ID" value="NZ_CABLRR010000003.1"/>
</dbReference>
<dbReference type="AlphaFoldDB" id="A0A0D6JV12"/>
<dbReference type="InterPro" id="IPR005471">
    <property type="entry name" value="Tscrpt_reg_IclR_N"/>
</dbReference>
<keyword evidence="7" id="KW-1185">Reference proteome</keyword>
<evidence type="ECO:0000256" key="1">
    <source>
        <dbReference type="ARBA" id="ARBA00023015"/>
    </source>
</evidence>
<evidence type="ECO:0000259" key="5">
    <source>
        <dbReference type="PROSITE" id="PS51078"/>
    </source>
</evidence>
<dbReference type="PROSITE" id="PS51077">
    <property type="entry name" value="HTH_ICLR"/>
    <property type="match status" value="1"/>
</dbReference>
<reference evidence="7" key="1">
    <citation type="submission" date="2015-03" db="EMBL/GenBank/DDBJ databases">
        <authorList>
            <person name="Urmite Genomes"/>
        </authorList>
    </citation>
    <scope>NUCLEOTIDE SEQUENCE [LARGE SCALE GENOMIC DNA]</scope>
    <source>
        <strain evidence="7">Arc-Hr</strain>
    </source>
</reference>
<dbReference type="InterPro" id="IPR050707">
    <property type="entry name" value="HTH_MetabolicPath_Reg"/>
</dbReference>
<dbReference type="OrthoDB" id="14763at2157"/>
<feature type="domain" description="HTH iclR-type" evidence="4">
    <location>
        <begin position="13"/>
        <end position="72"/>
    </location>
</feature>
<gene>
    <name evidence="6" type="primary">kdgR_6</name>
    <name evidence="6" type="ORF">BN996_02893</name>
</gene>
<proteinExistence type="predicted"/>
<dbReference type="EMBL" id="CSTE01000003">
    <property type="protein sequence ID" value="CQR51927.1"/>
    <property type="molecule type" value="Genomic_DNA"/>
</dbReference>
<sequence>MSPQPNKRPGRTIRSVQIAFNIIDLLQEEAGIGVTRIADELGHSKSTVHSHLRTLEERRIIVREGDGYRLGLRFLDVASHVRDQIGNFDIVQKEVDSLADETGEIVQFGVEEYGMVSYLHKAQGDHAVETLSRVGTQQPMYSTSLGKTILAYLPAERIEEIAAEMEYEPKTANTITSPEELFEELETIREQGYGIDDEENINGLRCVSAPVKNDETILGAISITGPSSRFTEDRLHGELADYVRSAANVIELNTKFS</sequence>
<dbReference type="PANTHER" id="PTHR30136:SF35">
    <property type="entry name" value="HTH-TYPE TRANSCRIPTIONAL REGULATOR RV1719"/>
    <property type="match status" value="1"/>
</dbReference>
<keyword evidence="1" id="KW-0805">Transcription regulation</keyword>
<dbReference type="Pfam" id="PF09339">
    <property type="entry name" value="HTH_IclR"/>
    <property type="match status" value="1"/>
</dbReference>
<organism evidence="6 7">
    <name type="scientific">Haloferax massiliensis</name>
    <dbReference type="NCBI Taxonomy" id="1476858"/>
    <lineage>
        <taxon>Archaea</taxon>
        <taxon>Methanobacteriati</taxon>
        <taxon>Methanobacteriota</taxon>
        <taxon>Stenosarchaea group</taxon>
        <taxon>Halobacteria</taxon>
        <taxon>Halobacteriales</taxon>
        <taxon>Haloferacaceae</taxon>
        <taxon>Haloferax</taxon>
    </lineage>
</organism>
<dbReference type="InterPro" id="IPR029016">
    <property type="entry name" value="GAF-like_dom_sf"/>
</dbReference>
<evidence type="ECO:0000313" key="6">
    <source>
        <dbReference type="EMBL" id="CQR51927.1"/>
    </source>
</evidence>
<keyword evidence="2" id="KW-0238">DNA-binding</keyword>
<evidence type="ECO:0000256" key="2">
    <source>
        <dbReference type="ARBA" id="ARBA00023125"/>
    </source>
</evidence>
<dbReference type="PROSITE" id="PS51078">
    <property type="entry name" value="ICLR_ED"/>
    <property type="match status" value="1"/>
</dbReference>
<dbReference type="InterPro" id="IPR036388">
    <property type="entry name" value="WH-like_DNA-bd_sf"/>
</dbReference>
<dbReference type="SMART" id="SM00346">
    <property type="entry name" value="HTH_ICLR"/>
    <property type="match status" value="1"/>
</dbReference>
<dbReference type="InterPro" id="IPR014757">
    <property type="entry name" value="Tscrpt_reg_IclR_C"/>
</dbReference>
<dbReference type="SUPFAM" id="SSF46785">
    <property type="entry name" value="Winged helix' DNA-binding domain"/>
    <property type="match status" value="1"/>
</dbReference>
<dbReference type="GO" id="GO:0003700">
    <property type="term" value="F:DNA-binding transcription factor activity"/>
    <property type="evidence" value="ECO:0007669"/>
    <property type="project" value="TreeGrafter"/>
</dbReference>
<dbReference type="InterPro" id="IPR036390">
    <property type="entry name" value="WH_DNA-bd_sf"/>
</dbReference>
<dbReference type="PANTHER" id="PTHR30136">
    <property type="entry name" value="HELIX-TURN-HELIX TRANSCRIPTIONAL REGULATOR, ICLR FAMILY"/>
    <property type="match status" value="1"/>
</dbReference>
<dbReference type="InterPro" id="IPR011991">
    <property type="entry name" value="ArsR-like_HTH"/>
</dbReference>
<dbReference type="SUPFAM" id="SSF55781">
    <property type="entry name" value="GAF domain-like"/>
    <property type="match status" value="1"/>
</dbReference>
<dbReference type="GO" id="GO:0045892">
    <property type="term" value="P:negative regulation of DNA-templated transcription"/>
    <property type="evidence" value="ECO:0007669"/>
    <property type="project" value="TreeGrafter"/>
</dbReference>
<dbReference type="Pfam" id="PF01614">
    <property type="entry name" value="IclR_C"/>
    <property type="match status" value="1"/>
</dbReference>